<dbReference type="GO" id="GO:0005507">
    <property type="term" value="F:copper ion binding"/>
    <property type="evidence" value="ECO:0007669"/>
    <property type="project" value="InterPro"/>
</dbReference>
<evidence type="ECO:0000256" key="5">
    <source>
        <dbReference type="ARBA" id="ARBA00023128"/>
    </source>
</evidence>
<evidence type="ECO:0000256" key="9">
    <source>
        <dbReference type="SAM" id="MobiDB-lite"/>
    </source>
</evidence>
<feature type="compositionally biased region" description="Basic and acidic residues" evidence="9">
    <location>
        <begin position="39"/>
        <end position="48"/>
    </location>
</feature>
<dbReference type="PANTHER" id="PTHR16719:SF0">
    <property type="entry name" value="CYTOCHROME C OXIDASE COPPER CHAPERONE"/>
    <property type="match status" value="1"/>
</dbReference>
<feature type="compositionally biased region" description="Low complexity" evidence="9">
    <location>
        <begin position="8"/>
        <end position="25"/>
    </location>
</feature>
<dbReference type="GO" id="GO:0033617">
    <property type="term" value="P:mitochondrial respiratory chain complex IV assembly"/>
    <property type="evidence" value="ECO:0007669"/>
    <property type="project" value="TreeGrafter"/>
</dbReference>
<accession>A0A8T0CFA8</accession>
<name>A0A8T0CFA8_CORYI</name>
<dbReference type="InterPro" id="IPR007745">
    <property type="entry name" value="Cyt_c_oxidase_Cu-chaperone"/>
</dbReference>
<evidence type="ECO:0000313" key="10">
    <source>
        <dbReference type="EMBL" id="KAF7846097.1"/>
    </source>
</evidence>
<dbReference type="GO" id="GO:0005758">
    <property type="term" value="C:mitochondrial intermembrane space"/>
    <property type="evidence" value="ECO:0007669"/>
    <property type="project" value="UniProtKB-SubCell"/>
</dbReference>
<dbReference type="Pfam" id="PF05051">
    <property type="entry name" value="COX17"/>
    <property type="match status" value="1"/>
</dbReference>
<dbReference type="Gramene" id="rna-gnl|WGS:JABURB|Cocit.L5262.1">
    <property type="protein sequence ID" value="cds-KAF7846097.1"/>
    <property type="gene ID" value="gene-BT93_L5262"/>
</dbReference>
<evidence type="ECO:0008006" key="12">
    <source>
        <dbReference type="Google" id="ProtNLM"/>
    </source>
</evidence>
<comment type="subcellular location">
    <subcellularLocation>
        <location evidence="1">Mitochondrion intermembrane space</location>
    </subcellularLocation>
</comment>
<dbReference type="FunFam" id="1.10.287.1130:FF:000004">
    <property type="entry name" value="Cytochrome c oxidase copper chaperone"/>
    <property type="match status" value="1"/>
</dbReference>
<dbReference type="AlphaFoldDB" id="A0A8T0CFA8"/>
<comment type="similarity">
    <text evidence="2">Belongs to the COX17 family.</text>
</comment>
<comment type="caution">
    <text evidence="10">The sequence shown here is derived from an EMBL/GenBank/DDBJ whole genome shotgun (WGS) entry which is preliminary data.</text>
</comment>
<dbReference type="Proteomes" id="UP000806378">
    <property type="component" value="Unassembled WGS sequence"/>
</dbReference>
<evidence type="ECO:0000313" key="11">
    <source>
        <dbReference type="Proteomes" id="UP000806378"/>
    </source>
</evidence>
<evidence type="ECO:0000256" key="2">
    <source>
        <dbReference type="ARBA" id="ARBA00009241"/>
    </source>
</evidence>
<keyword evidence="6" id="KW-1015">Disulfide bond</keyword>
<evidence type="ECO:0000256" key="8">
    <source>
        <dbReference type="PIRSR" id="PIRSR607745-1"/>
    </source>
</evidence>
<evidence type="ECO:0000256" key="6">
    <source>
        <dbReference type="ARBA" id="ARBA00023157"/>
    </source>
</evidence>
<keyword evidence="7" id="KW-0143">Chaperone</keyword>
<feature type="region of interest" description="Disordered" evidence="9">
    <location>
        <begin position="1"/>
        <end position="48"/>
    </location>
</feature>
<dbReference type="PANTHER" id="PTHR16719">
    <property type="entry name" value="CYTOCHROME C OXIDASE COPPER CHAPERONE"/>
    <property type="match status" value="1"/>
</dbReference>
<gene>
    <name evidence="10" type="ORF">BT93_L5262</name>
</gene>
<sequence>MGIFDFFSSTPTQSYPSPQSQPNTPVNAAQDLRTPGSSDSKERPKPCCVCKDEKSERDKCMLYSQGEDPQEDCKGMVQRYRECMKGYGFNVA</sequence>
<evidence type="ECO:0000256" key="7">
    <source>
        <dbReference type="ARBA" id="ARBA00023186"/>
    </source>
</evidence>
<dbReference type="EMBL" id="MU095601">
    <property type="protein sequence ID" value="KAF7846097.1"/>
    <property type="molecule type" value="Genomic_DNA"/>
</dbReference>
<feature type="binding site" evidence="8">
    <location>
        <position position="47"/>
    </location>
    <ligand>
        <name>Cu cation</name>
        <dbReference type="ChEBI" id="CHEBI:23378"/>
    </ligand>
</feature>
<keyword evidence="5" id="KW-0496">Mitochondrion</keyword>
<proteinExistence type="inferred from homology"/>
<dbReference type="SUPFAM" id="SSF47072">
    <property type="entry name" value="Cysteine alpha-hairpin motif"/>
    <property type="match status" value="1"/>
</dbReference>
<keyword evidence="4 8" id="KW-0186">Copper</keyword>
<reference evidence="10" key="1">
    <citation type="submission" date="2020-05" db="EMBL/GenBank/DDBJ databases">
        <title>WGS assembly of Corymbia citriodora subspecies variegata.</title>
        <authorList>
            <person name="Barry K."/>
            <person name="Hundley H."/>
            <person name="Shu S."/>
            <person name="Jenkins J."/>
            <person name="Grimwood J."/>
            <person name="Baten A."/>
        </authorList>
    </citation>
    <scope>NUCLEOTIDE SEQUENCE</scope>
    <source>
        <strain evidence="10">CV2-018</strain>
    </source>
</reference>
<dbReference type="PROSITE" id="PS51808">
    <property type="entry name" value="CHCH"/>
    <property type="match status" value="1"/>
</dbReference>
<feature type="binding site" evidence="8">
    <location>
        <position position="48"/>
    </location>
    <ligand>
        <name>Cu cation</name>
        <dbReference type="ChEBI" id="CHEBI:23378"/>
    </ligand>
</feature>
<dbReference type="InterPro" id="IPR009069">
    <property type="entry name" value="Cys_alpha_HP_mot_SF"/>
</dbReference>
<dbReference type="Gene3D" id="1.10.287.1130">
    <property type="entry name" value="CytochromE C oxidase copper chaperone"/>
    <property type="match status" value="1"/>
</dbReference>
<evidence type="ECO:0000256" key="1">
    <source>
        <dbReference type="ARBA" id="ARBA00004569"/>
    </source>
</evidence>
<keyword evidence="3 8" id="KW-0479">Metal-binding</keyword>
<protein>
    <recommendedName>
        <fullName evidence="12">Cytochrome c oxidase copper chaperone</fullName>
    </recommendedName>
</protein>
<organism evidence="10 11">
    <name type="scientific">Corymbia citriodora subsp. variegata</name>
    <dbReference type="NCBI Taxonomy" id="360336"/>
    <lineage>
        <taxon>Eukaryota</taxon>
        <taxon>Viridiplantae</taxon>
        <taxon>Streptophyta</taxon>
        <taxon>Embryophyta</taxon>
        <taxon>Tracheophyta</taxon>
        <taxon>Spermatophyta</taxon>
        <taxon>Magnoliopsida</taxon>
        <taxon>eudicotyledons</taxon>
        <taxon>Gunneridae</taxon>
        <taxon>Pentapetalae</taxon>
        <taxon>rosids</taxon>
        <taxon>malvids</taxon>
        <taxon>Myrtales</taxon>
        <taxon>Myrtaceae</taxon>
        <taxon>Myrtoideae</taxon>
        <taxon>Eucalypteae</taxon>
        <taxon>Corymbia</taxon>
    </lineage>
</organism>
<evidence type="ECO:0000256" key="4">
    <source>
        <dbReference type="ARBA" id="ARBA00023008"/>
    </source>
</evidence>
<dbReference type="OrthoDB" id="1915887at2759"/>
<keyword evidence="11" id="KW-1185">Reference proteome</keyword>
<evidence type="ECO:0000256" key="3">
    <source>
        <dbReference type="ARBA" id="ARBA00022723"/>
    </source>
</evidence>
<dbReference type="GO" id="GO:0016531">
    <property type="term" value="F:copper chaperone activity"/>
    <property type="evidence" value="ECO:0007669"/>
    <property type="project" value="InterPro"/>
</dbReference>